<organism evidence="7 8">
    <name type="scientific">Methylobacterium nonmethylotrophicum</name>
    <dbReference type="NCBI Taxonomy" id="1141884"/>
    <lineage>
        <taxon>Bacteria</taxon>
        <taxon>Pseudomonadati</taxon>
        <taxon>Pseudomonadota</taxon>
        <taxon>Alphaproteobacteria</taxon>
        <taxon>Hyphomicrobiales</taxon>
        <taxon>Methylobacteriaceae</taxon>
        <taxon>Methylobacterium</taxon>
    </lineage>
</organism>
<dbReference type="InterPro" id="IPR008876">
    <property type="entry name" value="TraY"/>
</dbReference>
<comment type="caution">
    <text evidence="7">The sequence shown here is derived from an EMBL/GenBank/DDBJ whole genome shotgun (WGS) entry which is preliminary data.</text>
</comment>
<dbReference type="GO" id="GO:0006355">
    <property type="term" value="P:regulation of DNA-templated transcription"/>
    <property type="evidence" value="ECO:0007669"/>
    <property type="project" value="InterPro"/>
</dbReference>
<keyword evidence="8" id="KW-1185">Reference proteome</keyword>
<evidence type="ECO:0000256" key="1">
    <source>
        <dbReference type="ARBA" id="ARBA00004496"/>
    </source>
</evidence>
<dbReference type="EMBL" id="SRLB01000049">
    <property type="protein sequence ID" value="TGD93749.1"/>
    <property type="molecule type" value="Genomic_DNA"/>
</dbReference>
<protein>
    <recommendedName>
        <fullName evidence="3">Relaxosome protein TraY</fullName>
    </recommendedName>
</protein>
<evidence type="ECO:0000256" key="5">
    <source>
        <dbReference type="ARBA" id="ARBA00022971"/>
    </source>
</evidence>
<dbReference type="Pfam" id="PF05509">
    <property type="entry name" value="TraY"/>
    <property type="match status" value="1"/>
</dbReference>
<evidence type="ECO:0000256" key="6">
    <source>
        <dbReference type="ARBA" id="ARBA00023125"/>
    </source>
</evidence>
<proteinExistence type="inferred from homology"/>
<dbReference type="AlphaFoldDB" id="A0A4Z0NDU8"/>
<evidence type="ECO:0000256" key="4">
    <source>
        <dbReference type="ARBA" id="ARBA00022490"/>
    </source>
</evidence>
<evidence type="ECO:0000256" key="2">
    <source>
        <dbReference type="ARBA" id="ARBA00007183"/>
    </source>
</evidence>
<evidence type="ECO:0000313" key="7">
    <source>
        <dbReference type="EMBL" id="TGD93749.1"/>
    </source>
</evidence>
<evidence type="ECO:0000256" key="3">
    <source>
        <dbReference type="ARBA" id="ARBA00020541"/>
    </source>
</evidence>
<name>A0A4Z0NDU8_9HYPH</name>
<dbReference type="GO" id="GO:0003677">
    <property type="term" value="F:DNA binding"/>
    <property type="evidence" value="ECO:0007669"/>
    <property type="project" value="UniProtKB-KW"/>
</dbReference>
<dbReference type="OrthoDB" id="9991771at2"/>
<dbReference type="SUPFAM" id="SSF47598">
    <property type="entry name" value="Ribbon-helix-helix"/>
    <property type="match status" value="1"/>
</dbReference>
<comment type="subcellular location">
    <subcellularLocation>
        <location evidence="1">Cytoplasm</location>
    </subcellularLocation>
</comment>
<keyword evidence="4" id="KW-0963">Cytoplasm</keyword>
<accession>A0A4Z0NDU8</accession>
<gene>
    <name evidence="7" type="ORF">EU555_33115</name>
</gene>
<dbReference type="Proteomes" id="UP000297535">
    <property type="component" value="Unassembled WGS sequence"/>
</dbReference>
<evidence type="ECO:0000313" key="8">
    <source>
        <dbReference type="Proteomes" id="UP000297535"/>
    </source>
</evidence>
<reference evidence="7 8" key="1">
    <citation type="submission" date="2019-04" db="EMBL/GenBank/DDBJ databases">
        <authorList>
            <person name="Feng G."/>
            <person name="Zhu H."/>
        </authorList>
    </citation>
    <scope>NUCLEOTIDE SEQUENCE [LARGE SCALE GENOMIC DNA]</scope>
    <source>
        <strain evidence="7 8">6HR-1</strain>
    </source>
</reference>
<dbReference type="GO" id="GO:0005737">
    <property type="term" value="C:cytoplasm"/>
    <property type="evidence" value="ECO:0007669"/>
    <property type="project" value="UniProtKB-SubCell"/>
</dbReference>
<sequence length="165" mass="18693">MLRSKLEAAAEMNGRSLTQEVEFRLERSLEQDELLVALVGQASHAQNLVRAVSTVIRRVEGVTGRRFTDHWETLFYCRRAVSKVCNFVFGSDYNDQEFFAMSAADEDERRRYAEEADRYAYDALRDLGLGLPPAPGGREADMSRRLPLDPFGEEISATLDNLPQS</sequence>
<dbReference type="InterPro" id="IPR013321">
    <property type="entry name" value="Arc_rbn_hlx_hlx"/>
</dbReference>
<dbReference type="Gene3D" id="1.10.1220.10">
    <property type="entry name" value="Met repressor-like"/>
    <property type="match status" value="1"/>
</dbReference>
<comment type="similarity">
    <text evidence="2">Belongs to the TraY family.</text>
</comment>
<keyword evidence="5" id="KW-0184">Conjugation</keyword>
<dbReference type="InterPro" id="IPR010985">
    <property type="entry name" value="Ribbon_hlx_hlx"/>
</dbReference>
<keyword evidence="6" id="KW-0238">DNA-binding</keyword>